<organism evidence="1 2">
    <name type="scientific">Microvirga splendida</name>
    <dbReference type="NCBI Taxonomy" id="2795727"/>
    <lineage>
        <taxon>Bacteria</taxon>
        <taxon>Pseudomonadati</taxon>
        <taxon>Pseudomonadota</taxon>
        <taxon>Alphaproteobacteria</taxon>
        <taxon>Hyphomicrobiales</taxon>
        <taxon>Methylobacteriaceae</taxon>
        <taxon>Microvirga</taxon>
    </lineage>
</organism>
<evidence type="ECO:0000313" key="1">
    <source>
        <dbReference type="EMBL" id="MBJ6128133.1"/>
    </source>
</evidence>
<dbReference type="Proteomes" id="UP000620670">
    <property type="component" value="Unassembled WGS sequence"/>
</dbReference>
<keyword evidence="2" id="KW-1185">Reference proteome</keyword>
<dbReference type="RefSeq" id="WP_199051409.1">
    <property type="nucleotide sequence ID" value="NZ_JAELXT010000040.1"/>
</dbReference>
<evidence type="ECO:0000313" key="2">
    <source>
        <dbReference type="Proteomes" id="UP000620670"/>
    </source>
</evidence>
<gene>
    <name evidence="1" type="ORF">JAO75_22280</name>
</gene>
<name>A0ABS0Y8B5_9HYPH</name>
<accession>A0ABS0Y8B5</accession>
<protein>
    <submittedName>
        <fullName evidence="1">Uncharacterized protein</fullName>
    </submittedName>
</protein>
<comment type="caution">
    <text evidence="1">The sequence shown here is derived from an EMBL/GenBank/DDBJ whole genome shotgun (WGS) entry which is preliminary data.</text>
</comment>
<sequence length="68" mass="7447">MSDSPSSIVQEVGAIIWLISLQAAYMRCQLSSMRDLKKALVHPAAVFADPHDVVCHPLLSLGCKREVL</sequence>
<proteinExistence type="predicted"/>
<reference evidence="2" key="1">
    <citation type="submission" date="2020-12" db="EMBL/GenBank/DDBJ databases">
        <title>Hymenobacter sp.</title>
        <authorList>
            <person name="Kim M.K."/>
        </authorList>
    </citation>
    <scope>NUCLEOTIDE SEQUENCE [LARGE SCALE GENOMIC DNA]</scope>
    <source>
        <strain evidence="2">BT325</strain>
    </source>
</reference>
<dbReference type="EMBL" id="JAELXT010000040">
    <property type="protein sequence ID" value="MBJ6128133.1"/>
    <property type="molecule type" value="Genomic_DNA"/>
</dbReference>